<sequence length="56" mass="6110">MLARRIHRTPAEGHPDMGRVNRGPKIAKPSGHVDGSTARSHVPTARVPKHARSTRP</sequence>
<accession>A0ABX7ZB79</accession>
<organism evidence="2 3">
    <name type="scientific">Ralstonia syzygii</name>
    <dbReference type="NCBI Taxonomy" id="28097"/>
    <lineage>
        <taxon>Bacteria</taxon>
        <taxon>Pseudomonadati</taxon>
        <taxon>Pseudomonadota</taxon>
        <taxon>Betaproteobacteria</taxon>
        <taxon>Burkholderiales</taxon>
        <taxon>Burkholderiaceae</taxon>
        <taxon>Ralstonia</taxon>
        <taxon>Ralstonia solanacearum species complex</taxon>
    </lineage>
</organism>
<feature type="region of interest" description="Disordered" evidence="1">
    <location>
        <begin position="1"/>
        <end position="56"/>
    </location>
</feature>
<feature type="compositionally biased region" description="Basic residues" evidence="1">
    <location>
        <begin position="47"/>
        <end position="56"/>
    </location>
</feature>
<feature type="compositionally biased region" description="Basic and acidic residues" evidence="1">
    <location>
        <begin position="9"/>
        <end position="19"/>
    </location>
</feature>
<evidence type="ECO:0000313" key="3">
    <source>
        <dbReference type="Proteomes" id="UP000677898"/>
    </source>
</evidence>
<reference evidence="2 3" key="1">
    <citation type="journal article" date="2021" name="Phytopathology">
        <title>Complete genome sequence of Ralstonia syzygii subsp. indonesiensis strain LLRS-1, isolated from wilted tobacco in China.</title>
        <authorList>
            <person name="Lu C.H."/>
            <person name="Li J.Y."/>
            <person name="Mi M.G."/>
            <person name="Lin Z.L."/>
            <person name="Jiang N."/>
            <person name="Gai X."/>
            <person name="Ma J.H."/>
            <person name="Lei L.P."/>
            <person name="Xia Z.Y."/>
        </authorList>
    </citation>
    <scope>NUCLEOTIDE SEQUENCE [LARGE SCALE GENOMIC DNA]</scope>
    <source>
        <strain evidence="2 3">LLRS-1</strain>
    </source>
</reference>
<keyword evidence="3" id="KW-1185">Reference proteome</keyword>
<dbReference type="Proteomes" id="UP000677898">
    <property type="component" value="Chromosome"/>
</dbReference>
<evidence type="ECO:0000313" key="2">
    <source>
        <dbReference type="EMBL" id="QUP52463.1"/>
    </source>
</evidence>
<dbReference type="EMBL" id="CP046729">
    <property type="protein sequence ID" value="QUP52463.1"/>
    <property type="molecule type" value="Genomic_DNA"/>
</dbReference>
<proteinExistence type="predicted"/>
<gene>
    <name evidence="2" type="ORF">GO998_01170</name>
</gene>
<name>A0ABX7ZB79_9RALS</name>
<protein>
    <submittedName>
        <fullName evidence="2">Uncharacterized protein</fullName>
    </submittedName>
</protein>
<evidence type="ECO:0000256" key="1">
    <source>
        <dbReference type="SAM" id="MobiDB-lite"/>
    </source>
</evidence>